<evidence type="ECO:0008006" key="3">
    <source>
        <dbReference type="Google" id="ProtNLM"/>
    </source>
</evidence>
<evidence type="ECO:0000313" key="2">
    <source>
        <dbReference type="Proteomes" id="UP001209694"/>
    </source>
</evidence>
<dbReference type="RefSeq" id="WP_135638717.1">
    <property type="nucleotide sequence ID" value="NZ_JAMQPS010000002.1"/>
</dbReference>
<dbReference type="AlphaFoldDB" id="A0AAW5V415"/>
<accession>A0AAW5V415</accession>
<proteinExistence type="predicted"/>
<name>A0AAW5V415_9LEPT</name>
<comment type="caution">
    <text evidence="1">The sequence shown here is derived from an EMBL/GenBank/DDBJ whole genome shotgun (WGS) entry which is preliminary data.</text>
</comment>
<gene>
    <name evidence="1" type="ORF">ND810_11425</name>
</gene>
<organism evidence="1 2">
    <name type="scientific">Leptospira levettii</name>
    <dbReference type="NCBI Taxonomy" id="2023178"/>
    <lineage>
        <taxon>Bacteria</taxon>
        <taxon>Pseudomonadati</taxon>
        <taxon>Spirochaetota</taxon>
        <taxon>Spirochaetia</taxon>
        <taxon>Leptospirales</taxon>
        <taxon>Leptospiraceae</taxon>
        <taxon>Leptospira</taxon>
    </lineage>
</organism>
<dbReference type="EMBL" id="JAMQQD010000003">
    <property type="protein sequence ID" value="MCW7515767.1"/>
    <property type="molecule type" value="Genomic_DNA"/>
</dbReference>
<evidence type="ECO:0000313" key="1">
    <source>
        <dbReference type="EMBL" id="MCW7515767.1"/>
    </source>
</evidence>
<dbReference type="Proteomes" id="UP001209694">
    <property type="component" value="Unassembled WGS sequence"/>
</dbReference>
<sequence length="191" mass="22503">MTLFFKKKKQSIPKLHSEVIERIKEESKRQQREQVLLVQLVQNQSGLGEVQVSFSDRVVTDSNWIRFANKDSKERLQHGEFSIENGNIYYHPNVELNWENTPKDTIHKIVSNYQFTNGKVYLDRKDYDQLVPVLKRCFLSEQVDSVFMDGNICQLEIKSLDDAKEERISDVLLTFFSSFYPSPFLEPHRLL</sequence>
<protein>
    <recommendedName>
        <fullName evidence="3">Outer membrane lipoprotein carrier protein LolA</fullName>
    </recommendedName>
</protein>
<reference evidence="1" key="1">
    <citation type="submission" date="2022-06" db="EMBL/GenBank/DDBJ databases">
        <title>Leptospira isolates from biofilms formed at urban environments.</title>
        <authorList>
            <person name="Ribeiro P.S."/>
            <person name="Sousa T."/>
            <person name="Carvalho N."/>
            <person name="Aburjaile F."/>
            <person name="Neves F."/>
            <person name="Oliveira D."/>
            <person name="Blanco L."/>
            <person name="Lima J."/>
            <person name="Costa F."/>
            <person name="Brenig B."/>
            <person name="Soares S."/>
            <person name="Ramos R."/>
            <person name="Goes-Neto A."/>
            <person name="Matiuzzi M."/>
            <person name="Azevedo V."/>
            <person name="Ristow P."/>
        </authorList>
    </citation>
    <scope>NUCLEOTIDE SEQUENCE</scope>
    <source>
        <strain evidence="1">VSF7</strain>
    </source>
</reference>